<name>A0A6A7YYD1_9PSED</name>
<evidence type="ECO:0000259" key="2">
    <source>
        <dbReference type="Pfam" id="PF20178"/>
    </source>
</evidence>
<sequence>MTNPTETQAPLSRLSLLTQAVSRHFADRPTLRTVVRALLEKSLKKKFNPPITPIHLDLLKIIWTVDETERTLDVARQQPIVEAVLEHIALGTPINYTFYEYDQCYLAELSDGTEPSSQTPPFLSMFQVEQSIREVVRDWLWGYQQALVDYWNQPVDGYRSRQHWLGAFFGELIISYANTGEGFSDEQIDVLRQVFKYPLHADRLRFLGRTRPRVYFAQVQATSSSERIEYLVPDILVVYSIETREQLLVCKPSGHIESFASLSAYGRYLGRTVSALDQVNTLLWKRYEADDDALQTQAMIVLNLQLERIKELQTAPGADKPGLVSLERQLWLMSDPACVFDEESEVLSLPLGRVLQALPDWLKNASVSDRFAYRSHMIDLANVMRKAKGRVFDEGIPDLHSYASNVLREQMLKDQPLAPGYYSDDIELEFTVASGQFNTAGVIEHVKYTLTELALQNLIAVPSGHMTIKHKHNQLIQDWWMTPAYIKSLIQRVNVGGNYPALIKRLLIDDLPEAQRREMLYTDQLRAALPMLALEMMLKKQGAMTSWGYNCIAALMKVDPNARLLDGKSVCICPLALLKKPKEAPDFVRAMFVIGLRDDPMGRCVLYRPLFKEVLLEYPSALVLHKAMSTPGALRDSVLHWLPDAARAAYTSGPLNPGATPLSGDDIFYLRALNTSFLHNVFRDSALALALMADQQSVSNSESRWASLKQGGWLLLNTFLPMLRGPIAIAGWLLLTVLAVKQDFKALESDDEETKAPAIIDLLFNIALVLLHVANKPDVSSPQIQPIDDAHLPTVESSVTATDKQYMAPVEVNVQQGSVYFSDVPVGNQLSTLDFSWFKNPAIHFNSAQLSWLDKNRAPYPEGKTPVAYGPEKGLYVVNNKWHAVINGFSYEVSPEDEGRVVVSPKDPLDTGPWIKSNGDGVWQFDTGMYLRGGGPKRRQQATARLLARDQRIKELNEKYEAMGRRETQVNAELNAARARVNETHSGATAQTLTYLDKTVRIKHFRALLEKAKIDYTLERGNFRERHALLKQPQDHLTEANFNRTLFNIASDIAYAQHVFISLLLSLHPEFMEANYQTLAINDVERFINMRRDLYNAQHTHLEDFRTQVICLQALRESPRVGFSMAKESSRTVMPTVAQAEGKSRLATELDFLTTHMLTLADLVPKTPFGPQWHALVEIVWPLTFTVQSQAQLMEPELFSHAERVEVLLDIQERYARAHDALAILHLDVGDQFKLSDFNRLAEMIQGFSINCEKQLNEELRQENEWLPAQPGPLRPVNQTSKIIRTRKHGILIGVQRAVGPGTQVVEVGEFVSSDPFDRSHSPVSNRPKLTFRESSPDQWEVVEPLLVSPAKRAIGAIRSECNEQLGRVDQQINRVKVYAKNSKFPLELEEILERDAQKLEGLVNELERDFASELHVEKPKPGTPQSLRNRLREGAKKLREQAIWVLKSLPPTEAVVEFLLTKNEVRLVKEGVRIKMFGPRNDYVQEYQVLNTNNQVLWYAHLHYSQLNTAVNAPNAAHFKLRLQRKVSKQSLDAKAKPGEKVPDVHYGKISKKMLTDRFVPLEH</sequence>
<gene>
    <name evidence="3" type="ORF">GHN86_10140</name>
    <name evidence="4" type="ORF">GHO29_12000</name>
</gene>
<dbReference type="InterPro" id="IPR046673">
    <property type="entry name" value="ToxA_N"/>
</dbReference>
<dbReference type="Pfam" id="PF20178">
    <property type="entry name" value="ToxA_N"/>
    <property type="match status" value="1"/>
</dbReference>
<dbReference type="EMBL" id="WIVW01000013">
    <property type="protein sequence ID" value="MQU27209.1"/>
    <property type="molecule type" value="Genomic_DNA"/>
</dbReference>
<dbReference type="Proteomes" id="UP000437970">
    <property type="component" value="Unassembled WGS sequence"/>
</dbReference>
<evidence type="ECO:0000313" key="5">
    <source>
        <dbReference type="Proteomes" id="UP000437970"/>
    </source>
</evidence>
<dbReference type="EMBL" id="WIWC01000012">
    <property type="protein sequence ID" value="MQT80416.1"/>
    <property type="molecule type" value="Genomic_DNA"/>
</dbReference>
<keyword evidence="1" id="KW-0175">Coiled coil</keyword>
<feature type="coiled-coil region" evidence="1">
    <location>
        <begin position="939"/>
        <end position="973"/>
    </location>
</feature>
<dbReference type="RefSeq" id="WP_153379103.1">
    <property type="nucleotide sequence ID" value="NZ_JBITTT010000013.1"/>
</dbReference>
<protein>
    <recommendedName>
        <fullName evidence="2">Dermonecrotic toxin N-terminal domain-containing protein</fullName>
    </recommendedName>
</protein>
<feature type="domain" description="Dermonecrotic toxin N-terminal" evidence="2">
    <location>
        <begin position="394"/>
        <end position="627"/>
    </location>
</feature>
<evidence type="ECO:0000313" key="3">
    <source>
        <dbReference type="EMBL" id="MQT80416.1"/>
    </source>
</evidence>
<accession>A0A6A7YYD1</accession>
<evidence type="ECO:0000256" key="1">
    <source>
        <dbReference type="SAM" id="Coils"/>
    </source>
</evidence>
<organism evidence="3">
    <name type="scientific">Pseudomonas helleri</name>
    <dbReference type="NCBI Taxonomy" id="1608996"/>
    <lineage>
        <taxon>Bacteria</taxon>
        <taxon>Pseudomonadati</taxon>
        <taxon>Pseudomonadota</taxon>
        <taxon>Gammaproteobacteria</taxon>
        <taxon>Pseudomonadales</taxon>
        <taxon>Pseudomonadaceae</taxon>
        <taxon>Pseudomonas</taxon>
    </lineage>
</organism>
<reference evidence="3 5" key="1">
    <citation type="submission" date="2019-10" db="EMBL/GenBank/DDBJ databases">
        <title>Evaluation of single-gene subtyping targets for Pseudomonas.</title>
        <authorList>
            <person name="Reichler S.J."/>
            <person name="Orsi R.H."/>
            <person name="Wiedmann M."/>
            <person name="Martin N.H."/>
            <person name="Murphy S.I."/>
        </authorList>
    </citation>
    <scope>NUCLEOTIDE SEQUENCE</scope>
    <source>
        <strain evidence="4 5">FSL R10-1984</strain>
        <strain evidence="3">FSL R10-2339</strain>
    </source>
</reference>
<proteinExistence type="predicted"/>
<comment type="caution">
    <text evidence="3">The sequence shown here is derived from an EMBL/GenBank/DDBJ whole genome shotgun (WGS) entry which is preliminary data.</text>
</comment>
<evidence type="ECO:0000313" key="4">
    <source>
        <dbReference type="EMBL" id="MQU27209.1"/>
    </source>
</evidence>